<dbReference type="AlphaFoldDB" id="A0A6I4MKP5"/>
<dbReference type="EMBL" id="WBMS02000018">
    <property type="protein sequence ID" value="MWA03279.1"/>
    <property type="molecule type" value="Genomic_DNA"/>
</dbReference>
<sequence>MTERAAHLRDVFVAGVGTTPFGKHLDRTLGSLAGEAADAAVRDAACEYGDIEMVVFSNAAEGVLSGQEMIRGQVALKDTPLAGLPLFNTENACASGSAAAHLAWLAVAAGQVDRAIAIGAEKLFHPDKNRSFAAIESGTDRSLNSEDLRPGQGSVMMGAYAAEARAYAAEFGDVDKAMAAIAVKNRRFAAGNPHAQFRSPITVADVQAGREVAAPLRLLTCSPLTDGAAAIVFSAERPRTGDRPGVVVTSCRSVSNGPAGPVVERAARAAYEATGLSVHDIDVFQLHDASAFAELLQYEQIGIAAKGEGIAAALDGRTGPGGDMPVNTDGGLLSRGHALGATGLAQLGELARQLRGEAGERQVPGARRALSVNSGGWMGDDYATAFATILTRR</sequence>
<dbReference type="PANTHER" id="PTHR42870:SF1">
    <property type="entry name" value="NON-SPECIFIC LIPID-TRANSFER PROTEIN-LIKE 2"/>
    <property type="match status" value="1"/>
</dbReference>
<gene>
    <name evidence="3" type="ORF">F8568_023445</name>
</gene>
<dbReference type="RefSeq" id="WP_151595817.1">
    <property type="nucleotide sequence ID" value="NZ_WBMS02000018.1"/>
</dbReference>
<dbReference type="InterPro" id="IPR055140">
    <property type="entry name" value="Thiolase_C_2"/>
</dbReference>
<dbReference type="InterPro" id="IPR002155">
    <property type="entry name" value="Thiolase"/>
</dbReference>
<reference evidence="3" key="1">
    <citation type="submission" date="2019-12" db="EMBL/GenBank/DDBJ databases">
        <title>Actinomadura physcomitrii sp. nov., a novel actinomycete isolated from moss [Physcomitrium sphaericum (Ludw) Fuernr].</title>
        <authorList>
            <person name="Zhuang X."/>
        </authorList>
    </citation>
    <scope>NUCLEOTIDE SEQUENCE [LARGE SCALE GENOMIC DNA]</scope>
    <source>
        <strain evidence="3">LD22</strain>
    </source>
</reference>
<dbReference type="PANTHER" id="PTHR42870">
    <property type="entry name" value="ACETYL-COA C-ACETYLTRANSFERASE"/>
    <property type="match status" value="1"/>
</dbReference>
<keyword evidence="4" id="KW-1185">Reference proteome</keyword>
<dbReference type="GO" id="GO:0016747">
    <property type="term" value="F:acyltransferase activity, transferring groups other than amino-acyl groups"/>
    <property type="evidence" value="ECO:0007669"/>
    <property type="project" value="InterPro"/>
</dbReference>
<dbReference type="Proteomes" id="UP000462055">
    <property type="component" value="Unassembled WGS sequence"/>
</dbReference>
<dbReference type="SUPFAM" id="SSF53901">
    <property type="entry name" value="Thiolase-like"/>
    <property type="match status" value="1"/>
</dbReference>
<feature type="domain" description="Thiolase C-terminal" evidence="2">
    <location>
        <begin position="263"/>
        <end position="383"/>
    </location>
</feature>
<proteinExistence type="predicted"/>
<accession>A0A6I4MKP5</accession>
<name>A0A6I4MKP5_9ACTN</name>
<evidence type="ECO:0000313" key="3">
    <source>
        <dbReference type="EMBL" id="MWA03279.1"/>
    </source>
</evidence>
<feature type="domain" description="Thiolase N-terminal" evidence="1">
    <location>
        <begin position="11"/>
        <end position="236"/>
    </location>
</feature>
<protein>
    <submittedName>
        <fullName evidence="3">Thiolase family protein</fullName>
    </submittedName>
</protein>
<evidence type="ECO:0000259" key="1">
    <source>
        <dbReference type="Pfam" id="PF00108"/>
    </source>
</evidence>
<dbReference type="Pfam" id="PF00108">
    <property type="entry name" value="Thiolase_N"/>
    <property type="match status" value="1"/>
</dbReference>
<dbReference type="InterPro" id="IPR016039">
    <property type="entry name" value="Thiolase-like"/>
</dbReference>
<dbReference type="Gene3D" id="3.40.47.10">
    <property type="match status" value="1"/>
</dbReference>
<dbReference type="Pfam" id="PF22691">
    <property type="entry name" value="Thiolase_C_1"/>
    <property type="match status" value="1"/>
</dbReference>
<dbReference type="CDD" id="cd00829">
    <property type="entry name" value="SCP-x_thiolase"/>
    <property type="match status" value="1"/>
</dbReference>
<organism evidence="3 4">
    <name type="scientific">Actinomadura physcomitrii</name>
    <dbReference type="NCBI Taxonomy" id="2650748"/>
    <lineage>
        <taxon>Bacteria</taxon>
        <taxon>Bacillati</taxon>
        <taxon>Actinomycetota</taxon>
        <taxon>Actinomycetes</taxon>
        <taxon>Streptosporangiales</taxon>
        <taxon>Thermomonosporaceae</taxon>
        <taxon>Actinomadura</taxon>
    </lineage>
</organism>
<comment type="caution">
    <text evidence="3">The sequence shown here is derived from an EMBL/GenBank/DDBJ whole genome shotgun (WGS) entry which is preliminary data.</text>
</comment>
<evidence type="ECO:0000259" key="2">
    <source>
        <dbReference type="Pfam" id="PF22691"/>
    </source>
</evidence>
<dbReference type="PIRSF" id="PIRSF000429">
    <property type="entry name" value="Ac-CoA_Ac_transf"/>
    <property type="match status" value="1"/>
</dbReference>
<dbReference type="InterPro" id="IPR020616">
    <property type="entry name" value="Thiolase_N"/>
</dbReference>
<evidence type="ECO:0000313" key="4">
    <source>
        <dbReference type="Proteomes" id="UP000462055"/>
    </source>
</evidence>